<keyword evidence="1" id="KW-0472">Membrane</keyword>
<proteinExistence type="predicted"/>
<keyword evidence="1" id="KW-0812">Transmembrane</keyword>
<dbReference type="EMBL" id="KQ964257">
    <property type="protein sequence ID" value="KXJ88853.1"/>
    <property type="molecule type" value="Genomic_DNA"/>
</dbReference>
<feature type="non-terminal residue" evidence="3">
    <location>
        <position position="242"/>
    </location>
</feature>
<dbReference type="Proteomes" id="UP000070501">
    <property type="component" value="Unassembled WGS sequence"/>
</dbReference>
<evidence type="ECO:0000313" key="4">
    <source>
        <dbReference type="Proteomes" id="UP000070501"/>
    </source>
</evidence>
<dbReference type="OrthoDB" id="66620at2759"/>
<dbReference type="Gene3D" id="3.40.50.300">
    <property type="entry name" value="P-loop containing nucleotide triphosphate hydrolases"/>
    <property type="match status" value="1"/>
</dbReference>
<name>A0A136IVF5_9PEZI</name>
<dbReference type="GO" id="GO:0016887">
    <property type="term" value="F:ATP hydrolysis activity"/>
    <property type="evidence" value="ECO:0007669"/>
    <property type="project" value="InterPro"/>
</dbReference>
<dbReference type="InterPro" id="IPR027417">
    <property type="entry name" value="P-loop_NTPase"/>
</dbReference>
<protein>
    <recommendedName>
        <fullName evidence="2">ABC transporter domain-containing protein</fullName>
    </recommendedName>
</protein>
<dbReference type="STRING" id="196109.A0A136IVF5"/>
<keyword evidence="1" id="KW-1133">Transmembrane helix</keyword>
<dbReference type="GO" id="GO:0005524">
    <property type="term" value="F:ATP binding"/>
    <property type="evidence" value="ECO:0007669"/>
    <property type="project" value="InterPro"/>
</dbReference>
<feature type="transmembrane region" description="Helical" evidence="1">
    <location>
        <begin position="55"/>
        <end position="79"/>
    </location>
</feature>
<dbReference type="SUPFAM" id="SSF52540">
    <property type="entry name" value="P-loop containing nucleoside triphosphate hydrolases"/>
    <property type="match status" value="1"/>
</dbReference>
<accession>A0A136IVF5</accession>
<dbReference type="AlphaFoldDB" id="A0A136IVF5"/>
<gene>
    <name evidence="3" type="ORF">Micbo1qcDRAFT_166301</name>
</gene>
<dbReference type="Pfam" id="PF00005">
    <property type="entry name" value="ABC_tran"/>
    <property type="match status" value="1"/>
</dbReference>
<dbReference type="InParanoid" id="A0A136IVF5"/>
<dbReference type="InterPro" id="IPR003439">
    <property type="entry name" value="ABC_transporter-like_ATP-bd"/>
</dbReference>
<sequence>MGPFEPVVCLQGNYCPPPGKESIKCPVGHYCQPGCSTPTPCAFGSTCPAGSSFEIYWVPLGVLVLVDILLIIGILLLVFRGRLKASQRKHAINEKPSNSIPTRMGTIKNAFHGYGRLHDSDHEMMPLQATYMPSQDGWTGFQEALNLYELPGSEAEDVEAKFSPQLRAFVDSMKRATDATRLGLSFTYTDLSFQPKRGGPFILNKVTGAIDRGVLTAVMGGSGAGKSTFVNVLMGKITNTSG</sequence>
<keyword evidence="4" id="KW-1185">Reference proteome</keyword>
<organism evidence="3 4">
    <name type="scientific">Microdochium bolleyi</name>
    <dbReference type="NCBI Taxonomy" id="196109"/>
    <lineage>
        <taxon>Eukaryota</taxon>
        <taxon>Fungi</taxon>
        <taxon>Dikarya</taxon>
        <taxon>Ascomycota</taxon>
        <taxon>Pezizomycotina</taxon>
        <taxon>Sordariomycetes</taxon>
        <taxon>Xylariomycetidae</taxon>
        <taxon>Xylariales</taxon>
        <taxon>Microdochiaceae</taxon>
        <taxon>Microdochium</taxon>
    </lineage>
</organism>
<evidence type="ECO:0000313" key="3">
    <source>
        <dbReference type="EMBL" id="KXJ88853.1"/>
    </source>
</evidence>
<reference evidence="4" key="1">
    <citation type="submission" date="2016-02" db="EMBL/GenBank/DDBJ databases">
        <title>Draft genome sequence of Microdochium bolleyi, a fungal endophyte of beachgrass.</title>
        <authorList>
            <consortium name="DOE Joint Genome Institute"/>
            <person name="David A.S."/>
            <person name="May G."/>
            <person name="Haridas S."/>
            <person name="Lim J."/>
            <person name="Wang M."/>
            <person name="Labutti K."/>
            <person name="Lipzen A."/>
            <person name="Barry K."/>
            <person name="Grigoriev I.V."/>
        </authorList>
    </citation>
    <scope>NUCLEOTIDE SEQUENCE [LARGE SCALE GENOMIC DNA]</scope>
    <source>
        <strain evidence="4">J235TASD1</strain>
    </source>
</reference>
<evidence type="ECO:0000259" key="2">
    <source>
        <dbReference type="Pfam" id="PF00005"/>
    </source>
</evidence>
<feature type="domain" description="ABC transporter" evidence="2">
    <location>
        <begin position="203"/>
        <end position="242"/>
    </location>
</feature>
<evidence type="ECO:0000256" key="1">
    <source>
        <dbReference type="SAM" id="Phobius"/>
    </source>
</evidence>